<dbReference type="PROSITE" id="PS50893">
    <property type="entry name" value="ABC_TRANSPORTER_2"/>
    <property type="match status" value="1"/>
</dbReference>
<dbReference type="EMBL" id="FOBF01000023">
    <property type="protein sequence ID" value="SEN22563.1"/>
    <property type="molecule type" value="Genomic_DNA"/>
</dbReference>
<evidence type="ECO:0000313" key="6">
    <source>
        <dbReference type="EMBL" id="SEN22563.1"/>
    </source>
</evidence>
<feature type="domain" description="ABC transporter" evidence="5">
    <location>
        <begin position="2"/>
        <end position="227"/>
    </location>
</feature>
<evidence type="ECO:0000259" key="5">
    <source>
        <dbReference type="PROSITE" id="PS50893"/>
    </source>
</evidence>
<dbReference type="STRING" id="46177.SAMN05660976_07094"/>
<dbReference type="Proteomes" id="UP000198953">
    <property type="component" value="Unassembled WGS sequence"/>
</dbReference>
<dbReference type="SMART" id="SM00382">
    <property type="entry name" value="AAA"/>
    <property type="match status" value="1"/>
</dbReference>
<organism evidence="6 7">
    <name type="scientific">Nonomuraea pusilla</name>
    <dbReference type="NCBI Taxonomy" id="46177"/>
    <lineage>
        <taxon>Bacteria</taxon>
        <taxon>Bacillati</taxon>
        <taxon>Actinomycetota</taxon>
        <taxon>Actinomycetes</taxon>
        <taxon>Streptosporangiales</taxon>
        <taxon>Streptosporangiaceae</taxon>
        <taxon>Nonomuraea</taxon>
    </lineage>
</organism>
<keyword evidence="4 6" id="KW-0067">ATP-binding</keyword>
<name>A0A1H8ESU2_9ACTN</name>
<dbReference type="GO" id="GO:0005524">
    <property type="term" value="F:ATP binding"/>
    <property type="evidence" value="ECO:0007669"/>
    <property type="project" value="UniProtKB-KW"/>
</dbReference>
<proteinExistence type="inferred from homology"/>
<accession>A0A1H8ESU2</accession>
<dbReference type="Pfam" id="PF00005">
    <property type="entry name" value="ABC_tran"/>
    <property type="match status" value="1"/>
</dbReference>
<dbReference type="Gene3D" id="3.40.50.300">
    <property type="entry name" value="P-loop containing nucleotide triphosphate hydrolases"/>
    <property type="match status" value="1"/>
</dbReference>
<evidence type="ECO:0000256" key="1">
    <source>
        <dbReference type="ARBA" id="ARBA00005417"/>
    </source>
</evidence>
<dbReference type="InterPro" id="IPR017871">
    <property type="entry name" value="ABC_transporter-like_CS"/>
</dbReference>
<dbReference type="SUPFAM" id="SSF52540">
    <property type="entry name" value="P-loop containing nucleoside triphosphate hydrolases"/>
    <property type="match status" value="1"/>
</dbReference>
<dbReference type="InterPro" id="IPR003593">
    <property type="entry name" value="AAA+_ATPase"/>
</dbReference>
<keyword evidence="7" id="KW-1185">Reference proteome</keyword>
<dbReference type="InterPro" id="IPR027417">
    <property type="entry name" value="P-loop_NTPase"/>
</dbReference>
<comment type="similarity">
    <text evidence="1">Belongs to the ABC transporter superfamily.</text>
</comment>
<dbReference type="AlphaFoldDB" id="A0A1H8ESU2"/>
<reference evidence="6 7" key="1">
    <citation type="submission" date="2016-10" db="EMBL/GenBank/DDBJ databases">
        <authorList>
            <person name="de Groot N.N."/>
        </authorList>
    </citation>
    <scope>NUCLEOTIDE SEQUENCE [LARGE SCALE GENOMIC DNA]</scope>
    <source>
        <strain evidence="6 7">DSM 43357</strain>
    </source>
</reference>
<dbReference type="PANTHER" id="PTHR43335:SF4">
    <property type="entry name" value="ABC TRANSPORTER, ATP-BINDING PROTEIN"/>
    <property type="match status" value="1"/>
</dbReference>
<dbReference type="OrthoDB" id="3217132at2"/>
<dbReference type="InterPro" id="IPR003439">
    <property type="entry name" value="ABC_transporter-like_ATP-bd"/>
</dbReference>
<dbReference type="PROSITE" id="PS00211">
    <property type="entry name" value="ABC_TRANSPORTER_1"/>
    <property type="match status" value="1"/>
</dbReference>
<evidence type="ECO:0000256" key="4">
    <source>
        <dbReference type="ARBA" id="ARBA00022840"/>
    </source>
</evidence>
<dbReference type="PANTHER" id="PTHR43335">
    <property type="entry name" value="ABC TRANSPORTER, ATP-BINDING PROTEIN"/>
    <property type="match status" value="1"/>
</dbReference>
<keyword evidence="3" id="KW-0547">Nucleotide-binding</keyword>
<evidence type="ECO:0000256" key="3">
    <source>
        <dbReference type="ARBA" id="ARBA00022741"/>
    </source>
</evidence>
<dbReference type="RefSeq" id="WP_055504263.1">
    <property type="nucleotide sequence ID" value="NZ_BBZG01000002.1"/>
</dbReference>
<evidence type="ECO:0000256" key="2">
    <source>
        <dbReference type="ARBA" id="ARBA00022448"/>
    </source>
</evidence>
<evidence type="ECO:0000313" key="7">
    <source>
        <dbReference type="Proteomes" id="UP000198953"/>
    </source>
</evidence>
<keyword evidence="2" id="KW-0813">Transport</keyword>
<sequence length="297" mass="31031">MIEVNELTVRYGDATAVDELTFAAKPGQVTGFLGPNGAGKSTTMRAILGLEAPQAGTALVAGRPYASLKRPLLTLGALLDAGAVHGGRTARAHVACVARSNGIGLARVDEVLDRVGLTSAAGKRIATFSLGMRQRLGIAVALLGDPEALMFDEPVNGLDPEGVRWIRELMRALAAEGRAVLVSSHLMAEVAVTADHVVVVGSGRLIADTPMAALAARYRRDVLVRAADPAALATVLQAHGGVVRAEDGLAVTGLEARRIGELAFAHGIALYELTPREASLEEAFMELTDGSREYVAR</sequence>
<protein>
    <submittedName>
        <fullName evidence="6">ABC-2 type transport system ATP-binding protein</fullName>
    </submittedName>
</protein>
<gene>
    <name evidence="6" type="ORF">SAMN05660976_07094</name>
</gene>
<dbReference type="GO" id="GO:0016887">
    <property type="term" value="F:ATP hydrolysis activity"/>
    <property type="evidence" value="ECO:0007669"/>
    <property type="project" value="InterPro"/>
</dbReference>